<dbReference type="SMART" id="SM00257">
    <property type="entry name" value="LysM"/>
    <property type="match status" value="1"/>
</dbReference>
<evidence type="ECO:0000259" key="4">
    <source>
        <dbReference type="PROSITE" id="PS51782"/>
    </source>
</evidence>
<dbReference type="Gene3D" id="3.10.350.10">
    <property type="entry name" value="LysM domain"/>
    <property type="match status" value="1"/>
</dbReference>
<organism evidence="5 6">
    <name type="scientific">Xanthomonas dyei</name>
    <dbReference type="NCBI Taxonomy" id="743699"/>
    <lineage>
        <taxon>Bacteria</taxon>
        <taxon>Pseudomonadati</taxon>
        <taxon>Pseudomonadota</taxon>
        <taxon>Gammaproteobacteria</taxon>
        <taxon>Lysobacterales</taxon>
        <taxon>Lysobacteraceae</taxon>
        <taxon>Xanthomonas</taxon>
    </lineage>
</organism>
<evidence type="ECO:0000313" key="6">
    <source>
        <dbReference type="Proteomes" id="UP000238908"/>
    </source>
</evidence>
<feature type="domain" description="LysM" evidence="4">
    <location>
        <begin position="3750"/>
        <end position="3797"/>
    </location>
</feature>
<keyword evidence="1" id="KW-0677">Repeat</keyword>
<feature type="region of interest" description="Disordered" evidence="2">
    <location>
        <begin position="627"/>
        <end position="669"/>
    </location>
</feature>
<feature type="compositionally biased region" description="Pro residues" evidence="2">
    <location>
        <begin position="656"/>
        <end position="666"/>
    </location>
</feature>
<dbReference type="InterPro" id="IPR031325">
    <property type="entry name" value="RHS_repeat"/>
</dbReference>
<dbReference type="Gene3D" id="2.180.10.10">
    <property type="entry name" value="RHS repeat-associated core"/>
    <property type="match status" value="9"/>
</dbReference>
<dbReference type="EMBL" id="MDEE01000068">
    <property type="protein sequence ID" value="PPU49912.1"/>
    <property type="molecule type" value="Genomic_DNA"/>
</dbReference>
<dbReference type="PANTHER" id="PTHR32305">
    <property type="match status" value="1"/>
</dbReference>
<dbReference type="InterPro" id="IPR036779">
    <property type="entry name" value="LysM_dom_sf"/>
</dbReference>
<dbReference type="Pfam" id="PF01476">
    <property type="entry name" value="LysM"/>
    <property type="match status" value="1"/>
</dbReference>
<dbReference type="InterPro" id="IPR050708">
    <property type="entry name" value="T6SS_VgrG/RHS"/>
</dbReference>
<feature type="region of interest" description="Disordered" evidence="2">
    <location>
        <begin position="3119"/>
        <end position="3138"/>
    </location>
</feature>
<reference evidence="5 6" key="1">
    <citation type="submission" date="2016-08" db="EMBL/GenBank/DDBJ databases">
        <authorList>
            <person name="Seilhamer J.J."/>
        </authorList>
    </citation>
    <scope>NUCLEOTIDE SEQUENCE [LARGE SCALE GENOMIC DNA]</scope>
    <source>
        <strain evidence="5 6">CFBP7245</strain>
    </source>
</reference>
<sequence>MIPQHEAGSVAHLPCFVQRFPKGMVAVFTGNGLGLFDSSLAALGATTGGTASLGQGRDRQYVNVAQGNLVLQAADEHLNFRGLSVGLNRTYNSLGQLSDVGADGWLTGFERKVSLVGTLNTAGSRVRLQQGDGSTSEFQYNSATGGYLSTAGAGAHDTLSWDAESKTWTLTEGSTRRQEIFADHADAIAQGRLLRIIGGTTDGGTSAAFDVIYNVDGRVGAVVQADGTSSGDAIVFSYDAQGRLAAVGTRQTGVIQHQIAYEYDAQGRLTAVVTDLTPEDDTDNVWNTANRAANDGLLFRTEYSYVDATSLRIASVRQSDGTVTRYGYQSDGRLASVAYGEGAQAQTYTLAYVANPRQTDVTDAAGRTWSYRFDTAGQLLEVLAPPISGQRDVTSYTYDAAGNLLSTTQARGSVVLSQFTYVYDGSGNLLRQTNKAGEVTVRAYSAQNQLLSETRYLAGTTNFSTAEPPVAGALRTRYVYDSQNRLRYVVDAEGRVSALEYASSGTGVGQLANTRSFANAGYAGTTYTEAALQSWSAPLLADSSLVEYSYDPNGRLALTVAFAQVDASGAGVRDQATLTTVSTYDGQGLLLRKATVRGTVEAPVLSEIVDYSYDGMGRLLGVLQSPGAGAGSPAPIDPVDPVDPTDPTDPADPADPVDPPVAPPPTRTTTYQYLDSVGRIAIAQTAGATQIQVRDSAGRTTTTTLEDPTAVGSARTQRYVYDAAGLLRASEDALGGRVYQFYDEKGRLAAQVDATGTVIGYSYDGADRVIATTTYAKRVTTANWLVDGAVVPTLVSQIGLRTDSANDRVTRRSYDDAGRVLTETSAVGTVTRYAYDGAGRLITATIGTGATARVTRNFYDGSGLLTATLDAEGFLVERGYDKAGRLIRTTAYATATTSTLRAAGTLQQLRPAAADADQTTRLFYDRRGNLVGQLDPEGYVTEYVFDEDGNSRATLSYYKQVAASAREGDWASIRQQVATVADESAYRQQRRQFNGLGQLETEVSTSGLVTRYVYDAAGRLVQTSAGEEYTDEFGSNFFDGRESNRFYNVFGEIIAELDGVGSEQVRWAQSNDERQALIARYATRYEYDALGRMIRSTNPNGVATWFIHDAEGRLRYSAQGMSSAEGVKNAQAEVTEWRYNAFGDQTEQIRYVGRLQLAVPNSRQSLQDAIGTLSFTAANDALQQFTYNANGQVITATDTLGVRTLQTYNVFGEVERLERAAGTPRGTVTTYSYDRRGLQLQTAQDAGTRRLNLTQSVRYDAFGRAVSQTDARGTATARVYDNNGRLIQISRQVEGRAETTTTRYDAFARAVEMTDASGNTTRFAYDDQQLQVRTTTALGVVTVSSYNEFGELVLIDGATLAGYQYDENGRLVSWSEGAALDNRRTYDDAGRLIASNEKGQAVNYIYDDAGRVTARITPFMEVNPQTGQVEPLPSSPTIRYAYDALGRQLRMVDATGAATEFRYDLSGQLLESVVDPSGLALKTTYAWDELGRQISITEAAGTTASRTTVYTYDAAGRRIKEVVDPSKLALATTYTFDANGNLVARQDAAGSVTRYTYDEANRARFEVNGVGDVTESHYDISGRRVATRSYAARIALENASLQMTSQQLEALVVRNDTLDLQSYTLLDSDGRKVASIDGAGSTIIYRYDVNSRQIKTTQLATPTPLSQEQRNLLEQGKSAGSEFQITQDESRDIEQWNVYNPTGTVLASIDGSGAVTEFYYDKAGRIAGRRQYSSAIYLDGYVNDDGISTIRQLLDEGWSSSESESLIENLVGRDYDYREVGYFRDEAGRLIYEVQTTTVDRFGRRDDQRLTVKEYRYSPANTLLAEIVYGVTIPYAGDGNTWPLSTMRVKYDIESRLKSELDDRRGAGTPQALTRQRDYYYDAAGRQRFAIDAGGAVTEQKYDAMGRVIETRSYATLMTTKPATLAEVEASVANATNYQGGSFRYDAAGRVISQADRLGKVEFFSYDGAGRVIRHQDRNGAVWNYTYDAAGNKTAQISPAVAVATADASGTVTSVQRSLVTRYTYDGQGNVTSMIEDADGGRPRVTRYEYDNRGHQIRTIFPDAGRLNANGELVASGESATVEITYDAFGNAVMQKDVLGRYSYKSYDTQGRLAYDVDSEGYVISYGYNAFGDQSRLTRHAYKADISTDMPDPNPESIGRYLHWMNSSDDRTIYTFYDRAGRKSSVGTMPVVQPALTRASGEVQATFWGQEPVEEDLNWSATSRTTFYYDAFGNLKKEAVLLERDTWGNYGDLGYGTYAMTYHVYDNNGREVMRTDPEGYVTTYEYTATGQLAKQTEYANQIVEADPEDLHNVELSDRDRSTTYVYDALGRKTSETVTRRAQDRFGAASVGPLTNTYTYDAEGRLTQSRISNQTVNMAYDALGRMVATREGDRAVVSAAATGLLASGDFAGIDDAKLYQTVVPTTTMRYDAFGNLVEQSSGADGTNWVTQTFRYDWQGRNVWQRDVLGNELTRTFDAADRVLEERRKISYAAFSQSQSGKFSYTWKAAAELGEWAWFSTRYSYDHIGRQLGKQSFRESFANNQSMGEVVEASERVIYNAFGEIEVKDTRTTGAEVDQTIRYQYDNHGNVTRTNADGVERYFTYDASNRQISESHRVGGSNGESWNGWYVQNSLELDLLGRVVRRTRMAYDQDGNATDTVTQHTYDRWGNQTWVRDAKGNETSFAYNDANQLISQTAPEVKVVSASGVTTFERPVMGWFYDAMGQLVGTRDANGNGRRYTYDIRGRMTSEEDATGGIKRYRYDALGRQTLSSDADGTLTLKQVDAAGRVVSVWADNGNKADGSRSWQEMERYVLDQDGNRLVSIDSNGKVTKASYDSQGRMIRSESATGLVMEYAYDLRGNKILERNALARANRESGEEGADWKIDRDGQQVYVDEKTWEYDAFNRVIDHNDLSGLDYDYTYDWNSGQLLSVSISDRPREFFRAAGGSAQMEQEPEFPGDPGEPEPPAPNYIESQRSYVYNADGLVARVEEPSTSYDPATGKRRTNSTRYEYDANGNRTLEETTSYDANNQLLQVSTRTSYDAHNRIERVTQDDLVAQRRLLDVRYSYDAIGNRRLVEMGSAFNPAGEQPSNASFEDGNRGWTSGEGWVISQRGVGGAATTGTWGTEFKGSNKGPQSITNNKRVEVTAGRTITASAMIQQGASSAGAATARVLVIWYDAAGNMLPGGEGKSWSAGNLITGGSNGEWFKSQVTTTVPPGAVSMSIGGSANKRANANSLWMDDFQWTISPIPNPAPVNAGMEQGSTNWDLGEGWTIGREGSNGDAFTGTFSAQFNGSNSGPKSITNQQRVPVVPGKSVTASVMVQQGASDAGDASAQVLIVWYDAAGNMLPGGLGSSWSSGNVVDSGSGGAWHKSSVTAEVPPGAAFMTIGASANKRAGGDPLWVDDFQWTYTPVEPGIKELPVDKAYWFEYDKENRVTVSNGVLQAGKIVIANDDTSSLQSYNADGNVTLRQSYDNGVLKRQQLFYDDQGRVVRIVQTLPDGVTRLLETSRYDASGRLLERRQYADNGSAKRIDVSSYDADGRLIDQIAYGIPMGGSAPPAVDENGNLEPRDGLEGLQLLSTVRYQDGTPATGYDAAGRLRGYRYSLVRNEQGSGMTTPEGYTHTYRYTYQGAETYLTQQVVGTSTHKDFKTSNSTSTYDAWGKLLSVRENTPGGKVDDRLRYFTMDAEGNILRRTEGTFEGGRFTQDDAERLRTEQYAFANGQYVAAGRFDGKTDVLGQMNAYASTDVGTYKVTVQAGDTLRGLAQRLYGNSNLWYVLAEANAIDDDSGLVAGATLNVPDVKANTNDASTFKPFNASEAIGSTTPSLPYIPKPPESGCGTLGMIIMVVVAIVVTIYTAGAAAGLVSTAAASATAAAGGTIGATMATGAAALAGGFTATAAVVGGAAGAFAGSLASQAVGSAMGQTSFSWRNVAASTVAGAATAGFGTFVSGAPAVVAAVATAAVGNVSNYVANKLVGNEASFNWRSVAASAVTAGITQRLAPSISNTLGINASSYGRDIVSGITGGVVSAHVRQGMVGGAVNYQDVFVDAFGNALSSALGRLPSTADTADTGRDRYRYALASTDGGGSSGMVARLGEEGVVTMDTVQVRPSAEQLSEAAVASRIAAMGVVENSGITRRGPAPSWSNGYGVAGPAPDWRMTGTQPSPIRFGNNGAGVHVFNGTGIGDGIVNTWNSMASAQSAGVQRVRGELAGLELPFTDRTFGETAIGGRYLDSMPMLPQWSGNGIASALAPDITAWVDAGFPIPESPFDTMVGQWKGSQNFLIRTTEGVINGSSAGGLTNLLTGYSLDLPEFEISQGQRLGAALSEAGTIAATTVLPELRLGQARRPPALSSDRV</sequence>
<evidence type="ECO:0000313" key="5">
    <source>
        <dbReference type="EMBL" id="PPU49912.1"/>
    </source>
</evidence>
<accession>A0A2S7BWI0</accession>
<dbReference type="Pfam" id="PF25023">
    <property type="entry name" value="TEN_YD-shell"/>
    <property type="match status" value="2"/>
</dbReference>
<keyword evidence="3" id="KW-0472">Membrane</keyword>
<dbReference type="PROSITE" id="PS51782">
    <property type="entry name" value="LYSM"/>
    <property type="match status" value="1"/>
</dbReference>
<dbReference type="SUPFAM" id="SSF82171">
    <property type="entry name" value="DPP6 N-terminal domain-like"/>
    <property type="match status" value="1"/>
</dbReference>
<dbReference type="InterPro" id="IPR018392">
    <property type="entry name" value="LysM"/>
</dbReference>
<proteinExistence type="predicted"/>
<keyword evidence="3" id="KW-0812">Transmembrane</keyword>
<gene>
    <name evidence="5" type="ORF">XdyCFBP7245_22315</name>
</gene>
<feature type="region of interest" description="Disordered" evidence="2">
    <location>
        <begin position="2945"/>
        <end position="2970"/>
    </location>
</feature>
<dbReference type="Gene3D" id="2.60.120.260">
    <property type="entry name" value="Galactose-binding domain-like"/>
    <property type="match status" value="1"/>
</dbReference>
<dbReference type="InterPro" id="IPR006530">
    <property type="entry name" value="YD"/>
</dbReference>
<dbReference type="Pfam" id="PF05593">
    <property type="entry name" value="RHS_repeat"/>
    <property type="match status" value="6"/>
</dbReference>
<name>A0A2S7BWI0_9XANT</name>
<dbReference type="Gene3D" id="3.90.930.1">
    <property type="match status" value="1"/>
</dbReference>
<evidence type="ECO:0000256" key="3">
    <source>
        <dbReference type="SAM" id="Phobius"/>
    </source>
</evidence>
<protein>
    <submittedName>
        <fullName evidence="5">LysM domain protein</fullName>
    </submittedName>
</protein>
<evidence type="ECO:0000256" key="1">
    <source>
        <dbReference type="ARBA" id="ARBA00022737"/>
    </source>
</evidence>
<evidence type="ECO:0000256" key="2">
    <source>
        <dbReference type="SAM" id="MobiDB-lite"/>
    </source>
</evidence>
<feature type="transmembrane region" description="Helical" evidence="3">
    <location>
        <begin position="3840"/>
        <end position="3864"/>
    </location>
</feature>
<dbReference type="PANTHER" id="PTHR32305:SF15">
    <property type="entry name" value="PROTEIN RHSA-RELATED"/>
    <property type="match status" value="1"/>
</dbReference>
<dbReference type="Proteomes" id="UP000238908">
    <property type="component" value="Unassembled WGS sequence"/>
</dbReference>
<comment type="caution">
    <text evidence="5">The sequence shown here is derived from an EMBL/GenBank/DDBJ whole genome shotgun (WGS) entry which is preliminary data.</text>
</comment>
<dbReference type="InterPro" id="IPR056823">
    <property type="entry name" value="TEN-like_YD-shell"/>
</dbReference>
<keyword evidence="3" id="KW-1133">Transmembrane helix</keyword>
<dbReference type="CDD" id="cd00118">
    <property type="entry name" value="LysM"/>
    <property type="match status" value="1"/>
</dbReference>
<dbReference type="NCBIfam" id="TIGR01643">
    <property type="entry name" value="YD_repeat_2x"/>
    <property type="match status" value="9"/>
</dbReference>